<evidence type="ECO:0000313" key="3">
    <source>
        <dbReference type="Proteomes" id="UP000037035"/>
    </source>
</evidence>
<evidence type="ECO:0000256" key="1">
    <source>
        <dbReference type="SAM" id="MobiDB-lite"/>
    </source>
</evidence>
<gene>
    <name evidence="2" type="ORF">VP01_2485g1</name>
</gene>
<proteinExistence type="predicted"/>
<protein>
    <submittedName>
        <fullName evidence="2">Uncharacterized protein</fullName>
    </submittedName>
</protein>
<feature type="region of interest" description="Disordered" evidence="1">
    <location>
        <begin position="281"/>
        <end position="322"/>
    </location>
</feature>
<dbReference type="AlphaFoldDB" id="A0A0L6V606"/>
<feature type="region of interest" description="Disordered" evidence="1">
    <location>
        <begin position="239"/>
        <end position="262"/>
    </location>
</feature>
<dbReference type="PROSITE" id="PS51257">
    <property type="entry name" value="PROKAR_LIPOPROTEIN"/>
    <property type="match status" value="1"/>
</dbReference>
<dbReference type="Proteomes" id="UP000037035">
    <property type="component" value="Unassembled WGS sequence"/>
</dbReference>
<evidence type="ECO:0000313" key="2">
    <source>
        <dbReference type="EMBL" id="KNZ56144.1"/>
    </source>
</evidence>
<feature type="compositionally biased region" description="Polar residues" evidence="1">
    <location>
        <begin position="241"/>
        <end position="254"/>
    </location>
</feature>
<dbReference type="STRING" id="27349.A0A0L6V606"/>
<keyword evidence="3" id="KW-1185">Reference proteome</keyword>
<reference evidence="2 3" key="1">
    <citation type="submission" date="2015-08" db="EMBL/GenBank/DDBJ databases">
        <title>Next Generation Sequencing and Analysis of the Genome of Puccinia sorghi L Schw, the Causal Agent of Maize Common Rust.</title>
        <authorList>
            <person name="Rochi L."/>
            <person name="Burguener G."/>
            <person name="Darino M."/>
            <person name="Turjanski A."/>
            <person name="Kreff E."/>
            <person name="Dieguez M.J."/>
            <person name="Sacco F."/>
        </authorList>
    </citation>
    <scope>NUCLEOTIDE SEQUENCE [LARGE SCALE GENOMIC DNA]</scope>
    <source>
        <strain evidence="2 3">RO10H11247</strain>
    </source>
</reference>
<accession>A0A0L6V606</accession>
<sequence>MPRITAARWYNWNYIRLAFINFPYISASSSCTLGSASPECDYIDCSSFQNQCAPNDFEAALPSRSTLPTSSEHAPSHNLLTDQHGGTMCSGLTHKCVGLAMITRKFVKLICGNHRGSNLTVDQQTHELEIEEDFFLAQLHKTTALFDLGKRTMAATMARKAITLLKTIIQQIELRSRSAGSKNWDRRKKGPAVALETNQTTVSTDGRDEVIKRKQPKVHTKSHEPANFQFQQYEFGMPSAESPQTMQHNRQRSGQPAMHSISSSDSVIPISQVMIPTHASSSITSHHLGSSTAEAFSVQPTPPSVPSQPSQRPGFSTHSSSSQFSLTLDNTCLDRLNSGPSIRPIVNLPRSYYLNSTVEFGKFNTQLDNHQFEFRALQSFPQVYVESGGHAHAGAEEVGAYNTNGQTNRLDNPEFLLPQLSCSQMESASSQSAGSLAPFEPTFNLDFGLTDAVVSTASLADLAHPPGFLGFAPDPQTRSAIDELGPHEINNPSRGCFRRRGSHQPPQQTANIVTTTTATTDHYVDSHAHYHHPYFGLRYRPSQNPHG</sequence>
<name>A0A0L6V606_9BASI</name>
<organism evidence="2 3">
    <name type="scientific">Puccinia sorghi</name>
    <dbReference type="NCBI Taxonomy" id="27349"/>
    <lineage>
        <taxon>Eukaryota</taxon>
        <taxon>Fungi</taxon>
        <taxon>Dikarya</taxon>
        <taxon>Basidiomycota</taxon>
        <taxon>Pucciniomycotina</taxon>
        <taxon>Pucciniomycetes</taxon>
        <taxon>Pucciniales</taxon>
        <taxon>Pucciniaceae</taxon>
        <taxon>Puccinia</taxon>
    </lineage>
</organism>
<comment type="caution">
    <text evidence="2">The sequence shown here is derived from an EMBL/GenBank/DDBJ whole genome shotgun (WGS) entry which is preliminary data.</text>
</comment>
<dbReference type="VEuPathDB" id="FungiDB:VP01_2485g1"/>
<dbReference type="EMBL" id="LAVV01007375">
    <property type="protein sequence ID" value="KNZ56144.1"/>
    <property type="molecule type" value="Genomic_DNA"/>
</dbReference>
<feature type="compositionally biased region" description="Low complexity" evidence="1">
    <location>
        <begin position="307"/>
        <end position="322"/>
    </location>
</feature>
<feature type="compositionally biased region" description="Low complexity" evidence="1">
    <location>
        <begin position="281"/>
        <end position="292"/>
    </location>
</feature>